<dbReference type="AlphaFoldDB" id="A0A4Y3QXX6"/>
<keyword evidence="1" id="KW-0732">Signal</keyword>
<dbReference type="Proteomes" id="UP000319210">
    <property type="component" value="Unassembled WGS sequence"/>
</dbReference>
<reference evidence="2 3" key="1">
    <citation type="submission" date="2019-06" db="EMBL/GenBank/DDBJ databases">
        <title>Whole genome shotgun sequence of Streptomyces cacaoi subsp. cacaoi NBRC 12748.</title>
        <authorList>
            <person name="Hosoyama A."/>
            <person name="Uohara A."/>
            <person name="Ohji S."/>
            <person name="Ichikawa N."/>
        </authorList>
    </citation>
    <scope>NUCLEOTIDE SEQUENCE [LARGE SCALE GENOMIC DNA]</scope>
    <source>
        <strain evidence="2 3">NBRC 12748</strain>
    </source>
</reference>
<feature type="chain" id="PRO_5021272996" evidence="1">
    <location>
        <begin position="25"/>
        <end position="60"/>
    </location>
</feature>
<name>A0A4Y3QXX6_STRCI</name>
<feature type="signal peptide" evidence="1">
    <location>
        <begin position="1"/>
        <end position="24"/>
    </location>
</feature>
<evidence type="ECO:0000256" key="1">
    <source>
        <dbReference type="SAM" id="SignalP"/>
    </source>
</evidence>
<sequence length="60" mass="5844">MRRALATAAVAALALVVVPAAAQAADGPVKKSGKTGAVQGVVDALKDAPPLLSKRGSGNH</sequence>
<comment type="caution">
    <text evidence="2">The sequence shown here is derived from an EMBL/GenBank/DDBJ whole genome shotgun (WGS) entry which is preliminary data.</text>
</comment>
<accession>A0A4Y3QXX6</accession>
<gene>
    <name evidence="2" type="ORF">SCA03_28160</name>
</gene>
<proteinExistence type="predicted"/>
<dbReference type="EMBL" id="BJMM01000011">
    <property type="protein sequence ID" value="GEB50265.1"/>
    <property type="molecule type" value="Genomic_DNA"/>
</dbReference>
<evidence type="ECO:0000313" key="2">
    <source>
        <dbReference type="EMBL" id="GEB50265.1"/>
    </source>
</evidence>
<dbReference type="RefSeq" id="WP_030882566.1">
    <property type="nucleotide sequence ID" value="NZ_BJMM01000011.1"/>
</dbReference>
<evidence type="ECO:0000313" key="3">
    <source>
        <dbReference type="Proteomes" id="UP000319210"/>
    </source>
</evidence>
<organism evidence="2 3">
    <name type="scientific">Streptomyces cacaoi</name>
    <dbReference type="NCBI Taxonomy" id="1898"/>
    <lineage>
        <taxon>Bacteria</taxon>
        <taxon>Bacillati</taxon>
        <taxon>Actinomycetota</taxon>
        <taxon>Actinomycetes</taxon>
        <taxon>Kitasatosporales</taxon>
        <taxon>Streptomycetaceae</taxon>
        <taxon>Streptomyces</taxon>
    </lineage>
</organism>
<protein>
    <submittedName>
        <fullName evidence="2">Uncharacterized protein</fullName>
    </submittedName>
</protein>
<keyword evidence="3" id="KW-1185">Reference proteome</keyword>